<dbReference type="Proteomes" id="UP000319578">
    <property type="component" value="Unassembled WGS sequence"/>
</dbReference>
<dbReference type="InterPro" id="IPR036388">
    <property type="entry name" value="WH-like_DNA-bd_sf"/>
</dbReference>
<organism evidence="8 9">
    <name type="scientific">Brevibacillus reuszeri</name>
    <dbReference type="NCBI Taxonomy" id="54915"/>
    <lineage>
        <taxon>Bacteria</taxon>
        <taxon>Bacillati</taxon>
        <taxon>Bacillota</taxon>
        <taxon>Bacilli</taxon>
        <taxon>Bacillales</taxon>
        <taxon>Paenibacillaceae</taxon>
        <taxon>Brevibacillus</taxon>
    </lineage>
</organism>
<evidence type="ECO:0000256" key="1">
    <source>
        <dbReference type="ARBA" id="ARBA00023015"/>
    </source>
</evidence>
<dbReference type="Gene3D" id="1.10.10.10">
    <property type="entry name" value="Winged helix-like DNA-binding domain superfamily/Winged helix DNA-binding domain"/>
    <property type="match status" value="1"/>
</dbReference>
<dbReference type="InterPro" id="IPR001867">
    <property type="entry name" value="OmpR/PhoB-type_DNA-bd"/>
</dbReference>
<dbReference type="GO" id="GO:0003677">
    <property type="term" value="F:DNA binding"/>
    <property type="evidence" value="ECO:0007669"/>
    <property type="project" value="UniProtKB-UniRule"/>
</dbReference>
<dbReference type="CDD" id="cd00383">
    <property type="entry name" value="trans_reg_C"/>
    <property type="match status" value="1"/>
</dbReference>
<keyword evidence="8" id="KW-0418">Kinase</keyword>
<evidence type="ECO:0000313" key="7">
    <source>
        <dbReference type="EMBL" id="GED67802.1"/>
    </source>
</evidence>
<keyword evidence="3" id="KW-0804">Transcription</keyword>
<dbReference type="InterPro" id="IPR011990">
    <property type="entry name" value="TPR-like_helical_dom_sf"/>
</dbReference>
<dbReference type="PATRIC" id="fig|54915.3.peg.5653"/>
<keyword evidence="5" id="KW-0175">Coiled coil</keyword>
<feature type="coiled-coil region" evidence="5">
    <location>
        <begin position="253"/>
        <end position="280"/>
    </location>
</feature>
<feature type="domain" description="OmpR/PhoB-type" evidence="6">
    <location>
        <begin position="1"/>
        <end position="93"/>
    </location>
</feature>
<evidence type="ECO:0000256" key="5">
    <source>
        <dbReference type="SAM" id="Coils"/>
    </source>
</evidence>
<evidence type="ECO:0000256" key="2">
    <source>
        <dbReference type="ARBA" id="ARBA00023125"/>
    </source>
</evidence>
<dbReference type="SUPFAM" id="SSF46894">
    <property type="entry name" value="C-terminal effector domain of the bipartite response regulators"/>
    <property type="match status" value="1"/>
</dbReference>
<keyword evidence="2 4" id="KW-0238">DNA-binding</keyword>
<gene>
    <name evidence="8" type="ORF">ADS79_02445</name>
    <name evidence="7" type="ORF">BRE01_15040</name>
</gene>
<protein>
    <submittedName>
        <fullName evidence="8">Histidine kinase</fullName>
    </submittedName>
</protein>
<dbReference type="SUPFAM" id="SSF48452">
    <property type="entry name" value="TPR-like"/>
    <property type="match status" value="1"/>
</dbReference>
<comment type="caution">
    <text evidence="8">The sequence shown here is derived from an EMBL/GenBank/DDBJ whole genome shotgun (WGS) entry which is preliminary data.</text>
</comment>
<dbReference type="AlphaFoldDB" id="A0A0K9Z0W4"/>
<accession>A0A0K9Z0W4</accession>
<keyword evidence="10" id="KW-1185">Reference proteome</keyword>
<evidence type="ECO:0000259" key="6">
    <source>
        <dbReference type="PROSITE" id="PS51755"/>
    </source>
</evidence>
<dbReference type="STRING" id="54915.ADS79_02445"/>
<dbReference type="GO" id="GO:0016301">
    <property type="term" value="F:kinase activity"/>
    <property type="evidence" value="ECO:0007669"/>
    <property type="project" value="UniProtKB-KW"/>
</dbReference>
<dbReference type="InterPro" id="IPR016032">
    <property type="entry name" value="Sig_transdc_resp-reg_C-effctor"/>
</dbReference>
<proteinExistence type="predicted"/>
<feature type="DNA-binding region" description="OmpR/PhoB-type" evidence="4">
    <location>
        <begin position="1"/>
        <end position="93"/>
    </location>
</feature>
<dbReference type="GO" id="GO:0006355">
    <property type="term" value="P:regulation of DNA-templated transcription"/>
    <property type="evidence" value="ECO:0007669"/>
    <property type="project" value="InterPro"/>
</dbReference>
<evidence type="ECO:0000313" key="9">
    <source>
        <dbReference type="Proteomes" id="UP000036834"/>
    </source>
</evidence>
<keyword evidence="1" id="KW-0805">Transcription regulation</keyword>
<evidence type="ECO:0000256" key="4">
    <source>
        <dbReference type="PROSITE-ProRule" id="PRU01091"/>
    </source>
</evidence>
<dbReference type="RefSeq" id="WP_049736812.1">
    <property type="nucleotide sequence ID" value="NZ_BJON01000006.1"/>
</dbReference>
<dbReference type="GO" id="GO:0000160">
    <property type="term" value="P:phosphorelay signal transduction system"/>
    <property type="evidence" value="ECO:0007669"/>
    <property type="project" value="InterPro"/>
</dbReference>
<dbReference type="SMART" id="SM00862">
    <property type="entry name" value="Trans_reg_C"/>
    <property type="match status" value="1"/>
</dbReference>
<dbReference type="PROSITE" id="PS51755">
    <property type="entry name" value="OMPR_PHOB"/>
    <property type="match status" value="1"/>
</dbReference>
<evidence type="ECO:0000313" key="10">
    <source>
        <dbReference type="Proteomes" id="UP000319578"/>
    </source>
</evidence>
<evidence type="ECO:0000256" key="3">
    <source>
        <dbReference type="ARBA" id="ARBA00023163"/>
    </source>
</evidence>
<dbReference type="OrthoDB" id="54343at2"/>
<keyword evidence="8" id="KW-0808">Transferase</keyword>
<reference evidence="9" key="1">
    <citation type="submission" date="2015-07" db="EMBL/GenBank/DDBJ databases">
        <title>Genome sequencing project for genomic taxonomy and phylogenomics of Bacillus-like bacteria.</title>
        <authorList>
            <person name="Liu B."/>
            <person name="Wang J."/>
            <person name="Zhu Y."/>
            <person name="Liu G."/>
            <person name="Chen Q."/>
            <person name="Chen Z."/>
            <person name="Lan J."/>
            <person name="Che J."/>
            <person name="Ge C."/>
            <person name="Shi H."/>
            <person name="Pan Z."/>
            <person name="Liu X."/>
        </authorList>
    </citation>
    <scope>NUCLEOTIDE SEQUENCE [LARGE SCALE GENOMIC DNA]</scope>
    <source>
        <strain evidence="9">DSM 9887</strain>
    </source>
</reference>
<reference evidence="8" key="2">
    <citation type="submission" date="2015-07" db="EMBL/GenBank/DDBJ databases">
        <title>MeaNS - Measles Nucleotide Surveillance Program.</title>
        <authorList>
            <person name="Tran T."/>
            <person name="Druce J."/>
        </authorList>
    </citation>
    <scope>NUCLEOTIDE SEQUENCE</scope>
    <source>
        <strain evidence="8">DSM 9887</strain>
    </source>
</reference>
<sequence length="382" mass="44972">MGLITWSDDKYEVQYAGETLVLLPKEYALLHFLYTWKNRTFSRENLLDRVWALEEPTDRTVDDHIYRLRKKLQKWSHLLTIDTVRGVGYRLTWKQQPQQALQPDVLGRGFSESIQKMLTTYHGMGMGAAMQTLSANQEVLGFQMDPFYAMYMRFITGNFAWFVEDKTAPIGDKLFYLFHLYHMTEMDSRKTIDVFNVVVKHQDQIPASFQDELQINAIALYAQAGEWELARQQITKAKQIVDRLNSDSFTLFLQAEQTVLAILSDQVEEAEELIRRSSEILQTIPMQRELGSFTVMQGICLYRRNEFAKARRLLDEGIEVIRATHFVPHLIYAVHNILLFFRFFDCDQEWKNKYQKMWDAFSGEYQYDYLKRSILNILPSSI</sequence>
<reference evidence="7 10" key="3">
    <citation type="submission" date="2019-06" db="EMBL/GenBank/DDBJ databases">
        <title>Whole genome shotgun sequence of Brevibacillus reuszeri NBRC 15719.</title>
        <authorList>
            <person name="Hosoyama A."/>
            <person name="Uohara A."/>
            <person name="Ohji S."/>
            <person name="Ichikawa N."/>
        </authorList>
    </citation>
    <scope>NUCLEOTIDE SEQUENCE [LARGE SCALE GENOMIC DNA]</scope>
    <source>
        <strain evidence="7 10">NBRC 15719</strain>
    </source>
</reference>
<dbReference type="EMBL" id="BJON01000006">
    <property type="protein sequence ID" value="GED67802.1"/>
    <property type="molecule type" value="Genomic_DNA"/>
</dbReference>
<evidence type="ECO:0000313" key="8">
    <source>
        <dbReference type="EMBL" id="KNB74566.1"/>
    </source>
</evidence>
<name>A0A0K9Z0W4_9BACL</name>
<dbReference type="EMBL" id="LGIQ01000002">
    <property type="protein sequence ID" value="KNB74566.1"/>
    <property type="molecule type" value="Genomic_DNA"/>
</dbReference>
<dbReference type="Proteomes" id="UP000036834">
    <property type="component" value="Unassembled WGS sequence"/>
</dbReference>
<dbReference type="Pfam" id="PF00486">
    <property type="entry name" value="Trans_reg_C"/>
    <property type="match status" value="1"/>
</dbReference>